<dbReference type="Pfam" id="PF02600">
    <property type="entry name" value="DsbB"/>
    <property type="match status" value="1"/>
</dbReference>
<dbReference type="Proteomes" id="UP001575181">
    <property type="component" value="Unassembled WGS sequence"/>
</dbReference>
<dbReference type="EMBL" id="JBGUAW010000013">
    <property type="protein sequence ID" value="MFA9462391.1"/>
    <property type="molecule type" value="Genomic_DNA"/>
</dbReference>
<evidence type="ECO:0000256" key="3">
    <source>
        <dbReference type="ARBA" id="ARBA00022692"/>
    </source>
</evidence>
<dbReference type="SUPFAM" id="SSF158442">
    <property type="entry name" value="DsbB-like"/>
    <property type="match status" value="1"/>
</dbReference>
<keyword evidence="2" id="KW-1003">Cell membrane</keyword>
<dbReference type="PANTHER" id="PTHR36570:SF3">
    <property type="entry name" value="DISULFIDE BOND FORMATION PROTEIN B"/>
    <property type="match status" value="1"/>
</dbReference>
<dbReference type="InterPro" id="IPR003752">
    <property type="entry name" value="DiS_bond_form_DsbB/BdbC"/>
</dbReference>
<reference evidence="9 10" key="1">
    <citation type="submission" date="2024-08" db="EMBL/GenBank/DDBJ databases">
        <title>Whole-genome sequencing of halo(alkali)philic microorganisms from hypersaline lakes.</title>
        <authorList>
            <person name="Sorokin D.Y."/>
            <person name="Merkel A.Y."/>
            <person name="Messina E."/>
            <person name="Yakimov M."/>
        </authorList>
    </citation>
    <scope>NUCLEOTIDE SEQUENCE [LARGE SCALE GENOMIC DNA]</scope>
    <source>
        <strain evidence="9 10">Cl-TMA</strain>
    </source>
</reference>
<sequence length="186" mass="19544">MRGYETREWWPFPALDIWGAILCGLLVLGGYALQWLAGMEPCPFCLLERYLLMGLGAAFVVSLWLRPRGWTHWVAGGLLLLPAGAGLAATIHHLRVQSGAAPSACGEPAAGPLSNQGLPMASGTEPTGPSGWQAWLPEATASCADPDLFLGINLVLWALAAFAALGGVGVLAHFVMGIRSVGSNRL</sequence>
<keyword evidence="4" id="KW-0813">Transport</keyword>
<dbReference type="InterPro" id="IPR023380">
    <property type="entry name" value="DsbB-like_sf"/>
</dbReference>
<evidence type="ECO:0000256" key="5">
    <source>
        <dbReference type="ARBA" id="ARBA00022989"/>
    </source>
</evidence>
<proteinExistence type="predicted"/>
<feature type="transmembrane region" description="Helical" evidence="8">
    <location>
        <begin position="49"/>
        <end position="66"/>
    </location>
</feature>
<keyword evidence="4" id="KW-0249">Electron transport</keyword>
<keyword evidence="7" id="KW-0676">Redox-active center</keyword>
<keyword evidence="6 8" id="KW-0472">Membrane</keyword>
<keyword evidence="5 8" id="KW-1133">Transmembrane helix</keyword>
<keyword evidence="3 8" id="KW-0812">Transmembrane</keyword>
<evidence type="ECO:0000256" key="2">
    <source>
        <dbReference type="ARBA" id="ARBA00022475"/>
    </source>
</evidence>
<organism evidence="9 10">
    <name type="scientific">Thiohalorhabdus methylotrophus</name>
    <dbReference type="NCBI Taxonomy" id="3242694"/>
    <lineage>
        <taxon>Bacteria</taxon>
        <taxon>Pseudomonadati</taxon>
        <taxon>Pseudomonadota</taxon>
        <taxon>Gammaproteobacteria</taxon>
        <taxon>Thiohalorhabdales</taxon>
        <taxon>Thiohalorhabdaceae</taxon>
        <taxon>Thiohalorhabdus</taxon>
    </lineage>
</organism>
<dbReference type="Gene3D" id="1.20.1550.10">
    <property type="entry name" value="DsbB-like"/>
    <property type="match status" value="1"/>
</dbReference>
<name>A0ABV4TYJ3_9GAMM</name>
<dbReference type="PANTHER" id="PTHR36570">
    <property type="entry name" value="DISULFIDE BOND FORMATION PROTEIN B"/>
    <property type="match status" value="1"/>
</dbReference>
<feature type="transmembrane region" description="Helical" evidence="8">
    <location>
        <begin position="12"/>
        <end position="37"/>
    </location>
</feature>
<comment type="subcellular location">
    <subcellularLocation>
        <location evidence="1">Cell membrane</location>
        <topology evidence="1">Multi-pass membrane protein</topology>
    </subcellularLocation>
</comment>
<keyword evidence="10" id="KW-1185">Reference proteome</keyword>
<evidence type="ECO:0000256" key="1">
    <source>
        <dbReference type="ARBA" id="ARBA00004651"/>
    </source>
</evidence>
<evidence type="ECO:0000256" key="4">
    <source>
        <dbReference type="ARBA" id="ARBA00022982"/>
    </source>
</evidence>
<dbReference type="InterPro" id="IPR050183">
    <property type="entry name" value="DsbB"/>
</dbReference>
<protein>
    <submittedName>
        <fullName evidence="9">Disulfide bond formation protein B</fullName>
    </submittedName>
</protein>
<dbReference type="RefSeq" id="WP_373657179.1">
    <property type="nucleotide sequence ID" value="NZ_JBGUAW010000013.1"/>
</dbReference>
<gene>
    <name evidence="9" type="ORF">ACERLL_16380</name>
</gene>
<feature type="transmembrane region" description="Helical" evidence="8">
    <location>
        <begin position="73"/>
        <end position="94"/>
    </location>
</feature>
<comment type="caution">
    <text evidence="9">The sequence shown here is derived from an EMBL/GenBank/DDBJ whole genome shotgun (WGS) entry which is preliminary data.</text>
</comment>
<evidence type="ECO:0000256" key="7">
    <source>
        <dbReference type="ARBA" id="ARBA00023284"/>
    </source>
</evidence>
<accession>A0ABV4TYJ3</accession>
<evidence type="ECO:0000313" key="9">
    <source>
        <dbReference type="EMBL" id="MFA9462391.1"/>
    </source>
</evidence>
<evidence type="ECO:0000256" key="8">
    <source>
        <dbReference type="SAM" id="Phobius"/>
    </source>
</evidence>
<feature type="transmembrane region" description="Helical" evidence="8">
    <location>
        <begin position="154"/>
        <end position="176"/>
    </location>
</feature>
<evidence type="ECO:0000256" key="6">
    <source>
        <dbReference type="ARBA" id="ARBA00023136"/>
    </source>
</evidence>
<evidence type="ECO:0000313" key="10">
    <source>
        <dbReference type="Proteomes" id="UP001575181"/>
    </source>
</evidence>